<accession>A0AB38A5P2</accession>
<dbReference type="GO" id="GO:0005737">
    <property type="term" value="C:cytoplasm"/>
    <property type="evidence" value="ECO:0007669"/>
    <property type="project" value="UniProtKB-SubCell"/>
</dbReference>
<comment type="caution">
    <text evidence="7">The sequence shown here is derived from an EMBL/GenBank/DDBJ whole genome shotgun (WGS) entry which is preliminary data.</text>
</comment>
<dbReference type="InterPro" id="IPR036388">
    <property type="entry name" value="WH-like_DNA-bd_sf"/>
</dbReference>
<dbReference type="PANTHER" id="PTHR33164:SF5">
    <property type="entry name" value="ORGANIC HYDROPEROXIDE RESISTANCE TRANSCRIPTIONAL REGULATOR"/>
    <property type="match status" value="1"/>
</dbReference>
<dbReference type="InterPro" id="IPR055166">
    <property type="entry name" value="Transc_reg_Sar_Rot_HTH"/>
</dbReference>
<dbReference type="AlphaFoldDB" id="A0AB38A5P2"/>
<dbReference type="InterPro" id="IPR039422">
    <property type="entry name" value="MarR/SlyA-like"/>
</dbReference>
<keyword evidence="5" id="KW-0804">Transcription</keyword>
<dbReference type="GO" id="GO:0006950">
    <property type="term" value="P:response to stress"/>
    <property type="evidence" value="ECO:0007669"/>
    <property type="project" value="TreeGrafter"/>
</dbReference>
<evidence type="ECO:0000256" key="1">
    <source>
        <dbReference type="ARBA" id="ARBA00004496"/>
    </source>
</evidence>
<dbReference type="GO" id="GO:0003677">
    <property type="term" value="F:DNA binding"/>
    <property type="evidence" value="ECO:0007669"/>
    <property type="project" value="UniProtKB-KW"/>
</dbReference>
<dbReference type="FunFam" id="1.10.10.10:FF:000163">
    <property type="entry name" value="MarR family transcriptional regulator"/>
    <property type="match status" value="1"/>
</dbReference>
<dbReference type="RefSeq" id="WP_002563345.1">
    <property type="nucleotide sequence ID" value="NZ_CALJSN010000006.1"/>
</dbReference>
<dbReference type="EMBL" id="FNSH01000001">
    <property type="protein sequence ID" value="SEB54262.1"/>
    <property type="molecule type" value="Genomic_DNA"/>
</dbReference>
<dbReference type="GO" id="GO:0003700">
    <property type="term" value="F:DNA-binding transcription factor activity"/>
    <property type="evidence" value="ECO:0007669"/>
    <property type="project" value="InterPro"/>
</dbReference>
<gene>
    <name evidence="7" type="ORF">SAMN04489746_0554</name>
</gene>
<dbReference type="SMART" id="SM00347">
    <property type="entry name" value="HTH_MARR"/>
    <property type="match status" value="1"/>
</dbReference>
<dbReference type="Gene3D" id="1.10.10.10">
    <property type="entry name" value="Winged helix-like DNA-binding domain superfamily/Winged helix DNA-binding domain"/>
    <property type="match status" value="1"/>
</dbReference>
<dbReference type="PANTHER" id="PTHR33164">
    <property type="entry name" value="TRANSCRIPTIONAL REGULATOR, MARR FAMILY"/>
    <property type="match status" value="1"/>
</dbReference>
<dbReference type="InterPro" id="IPR000835">
    <property type="entry name" value="HTH_MarR-typ"/>
</dbReference>
<evidence type="ECO:0000256" key="3">
    <source>
        <dbReference type="ARBA" id="ARBA00023015"/>
    </source>
</evidence>
<comment type="subcellular location">
    <subcellularLocation>
        <location evidence="1">Cytoplasm</location>
    </subcellularLocation>
</comment>
<evidence type="ECO:0000256" key="2">
    <source>
        <dbReference type="ARBA" id="ARBA00022490"/>
    </source>
</evidence>
<dbReference type="InterPro" id="IPR036390">
    <property type="entry name" value="WH_DNA-bd_sf"/>
</dbReference>
<evidence type="ECO:0000256" key="5">
    <source>
        <dbReference type="ARBA" id="ARBA00023163"/>
    </source>
</evidence>
<keyword evidence="3" id="KW-0805">Transcription regulation</keyword>
<proteinExistence type="predicted"/>
<feature type="domain" description="HTH marR-type" evidence="6">
    <location>
        <begin position="16"/>
        <end position="146"/>
    </location>
</feature>
<dbReference type="SUPFAM" id="SSF46785">
    <property type="entry name" value="Winged helix' DNA-binding domain"/>
    <property type="match status" value="1"/>
</dbReference>
<sequence>MPDMNNNAADQMLKLDNQLCFSLYASAKEVVRRYTPFLEPLGLTYTQYLVMMVLWELKKTTAKSLGERLYLDSGTLTPLLRKMEAKGLLVRDHDQQDQRVLTVELTQAGHDLKKQAQSIPLAMADCFDFTSDEARELRYLLDKVLTNVRVSHPSEG</sequence>
<name>A0AB38A5P2_9ACTN</name>
<keyword evidence="4 7" id="KW-0238">DNA-binding</keyword>
<evidence type="ECO:0000313" key="7">
    <source>
        <dbReference type="EMBL" id="SEB54262.1"/>
    </source>
</evidence>
<evidence type="ECO:0000256" key="4">
    <source>
        <dbReference type="ARBA" id="ARBA00023125"/>
    </source>
</evidence>
<dbReference type="Pfam" id="PF22381">
    <property type="entry name" value="Staph_reg_Sar_Rot"/>
    <property type="match status" value="1"/>
</dbReference>
<protein>
    <submittedName>
        <fullName evidence="7">DNA-binding transcriptional regulator, MarR family</fullName>
    </submittedName>
</protein>
<dbReference type="Proteomes" id="UP000183687">
    <property type="component" value="Unassembled WGS sequence"/>
</dbReference>
<keyword evidence="2" id="KW-0963">Cytoplasm</keyword>
<evidence type="ECO:0000313" key="8">
    <source>
        <dbReference type="Proteomes" id="UP000183687"/>
    </source>
</evidence>
<organism evidence="7 8">
    <name type="scientific">Atopobium minutum</name>
    <dbReference type="NCBI Taxonomy" id="1381"/>
    <lineage>
        <taxon>Bacteria</taxon>
        <taxon>Bacillati</taxon>
        <taxon>Actinomycetota</taxon>
        <taxon>Coriobacteriia</taxon>
        <taxon>Coriobacteriales</taxon>
        <taxon>Atopobiaceae</taxon>
        <taxon>Atopobium</taxon>
    </lineage>
</organism>
<evidence type="ECO:0000259" key="6">
    <source>
        <dbReference type="PROSITE" id="PS50995"/>
    </source>
</evidence>
<reference evidence="7 8" key="1">
    <citation type="submission" date="2016-10" db="EMBL/GenBank/DDBJ databases">
        <authorList>
            <person name="Varghese N."/>
            <person name="Submissions S."/>
        </authorList>
    </citation>
    <scope>NUCLEOTIDE SEQUENCE [LARGE SCALE GENOMIC DNA]</scope>
    <source>
        <strain evidence="7 8">DSM 20586</strain>
    </source>
</reference>
<dbReference type="PROSITE" id="PS50995">
    <property type="entry name" value="HTH_MARR_2"/>
    <property type="match status" value="1"/>
</dbReference>